<dbReference type="Proteomes" id="UP000324748">
    <property type="component" value="Unassembled WGS sequence"/>
</dbReference>
<evidence type="ECO:0000313" key="1">
    <source>
        <dbReference type="EMBL" id="KAA1064414.1"/>
    </source>
</evidence>
<sequence length="270" mass="31377">MIDLRFSIEQLFLEAGIFQRYSSGSEYEDVSKAWDKFKAKFSIGMYSNQILARNKAETEKSLNETNKKMDVKKQVMTDVGHLTNLLLAASSHKVWNFTRNVCEVLDAIEKLYPGVIAEAQKGYLSLPQEEIEHFSGMHKLLLASSRFEYLTEMMSNLNLQYRPGRRDPGSKYILTESIERPASLFSYIIYNWELFQVDYSSSLSKTSQDLEKAKQTIKDDFPNLWEKLNQINWRNSIASQTEEKGLERFRNGEKELNKAMIEELEFQEAS</sequence>
<evidence type="ECO:0000313" key="2">
    <source>
        <dbReference type="Proteomes" id="UP000324748"/>
    </source>
</evidence>
<keyword evidence="2" id="KW-1185">Reference proteome</keyword>
<proteinExistence type="predicted"/>
<organism evidence="1 2">
    <name type="scientific">Puccinia graminis f. sp. tritici</name>
    <dbReference type="NCBI Taxonomy" id="56615"/>
    <lineage>
        <taxon>Eukaryota</taxon>
        <taxon>Fungi</taxon>
        <taxon>Dikarya</taxon>
        <taxon>Basidiomycota</taxon>
        <taxon>Pucciniomycotina</taxon>
        <taxon>Pucciniomycetes</taxon>
        <taxon>Pucciniales</taxon>
        <taxon>Pucciniaceae</taxon>
        <taxon>Puccinia</taxon>
    </lineage>
</organism>
<dbReference type="AlphaFoldDB" id="A0A5B0LLR1"/>
<reference evidence="1 2" key="1">
    <citation type="submission" date="2019-05" db="EMBL/GenBank/DDBJ databases">
        <title>Emergence of the Ug99 lineage of the wheat stem rust pathogen through somatic hybridization.</title>
        <authorList>
            <person name="Li F."/>
            <person name="Upadhyaya N.M."/>
            <person name="Sperschneider J."/>
            <person name="Matny O."/>
            <person name="Nguyen-Phuc H."/>
            <person name="Mago R."/>
            <person name="Raley C."/>
            <person name="Miller M.E."/>
            <person name="Silverstein K.A.T."/>
            <person name="Henningsen E."/>
            <person name="Hirsch C.D."/>
            <person name="Visser B."/>
            <person name="Pretorius Z.A."/>
            <person name="Steffenson B.J."/>
            <person name="Schwessinger B."/>
            <person name="Dodds P.N."/>
            <person name="Figueroa M."/>
        </authorList>
    </citation>
    <scope>NUCLEOTIDE SEQUENCE [LARGE SCALE GENOMIC DNA]</scope>
    <source>
        <strain evidence="1">21-0</strain>
    </source>
</reference>
<gene>
    <name evidence="1" type="ORF">PGT21_002087</name>
</gene>
<accession>A0A5B0LLR1</accession>
<comment type="caution">
    <text evidence="1">The sequence shown here is derived from an EMBL/GenBank/DDBJ whole genome shotgun (WGS) entry which is preliminary data.</text>
</comment>
<name>A0A5B0LLR1_PUCGR</name>
<dbReference type="EMBL" id="VSWC01000197">
    <property type="protein sequence ID" value="KAA1064414.1"/>
    <property type="molecule type" value="Genomic_DNA"/>
</dbReference>
<protein>
    <submittedName>
        <fullName evidence="1">Uncharacterized protein</fullName>
    </submittedName>
</protein>